<comment type="caution">
    <text evidence="4">The sequence shown here is derived from an EMBL/GenBank/DDBJ whole genome shotgun (WGS) entry which is preliminary data.</text>
</comment>
<accession>A0A4Z1R4H0</accession>
<feature type="transmembrane region" description="Helical" evidence="2">
    <location>
        <begin position="117"/>
        <end position="135"/>
    </location>
</feature>
<dbReference type="AlphaFoldDB" id="A0A4Z1R4H0"/>
<feature type="domain" description="Putative zinc-ribbon" evidence="3">
    <location>
        <begin position="53"/>
        <end position="74"/>
    </location>
</feature>
<feature type="region of interest" description="Disordered" evidence="1">
    <location>
        <begin position="138"/>
        <end position="157"/>
    </location>
</feature>
<sequence length="358" mass="39410">MALPSRSCAGVSPCSYCWARTIFWRPTTNARQEPESASLDETETDKGETMALIRCPECGREISDKAPACPYCGLPADAEHVGRPSAHASSVTPGATPPPHQPSKQTLSKQPLRWPEILVVIMAVMILVAVVGAMMTDGRPSSTAPEAQTVTHSPPDPAAELASLVRAIDDEGANRRARLASARLLVARHPNAPDRRRAEALIAQLEAEIVEESRGAQWSYVTHTDDMSGRQSKLARVPSTDSFQFGFPYNERQHATLTLRRHPRHGNDVIFSIEHGQILCHSFDRCRVRVRFDDGPTRTLTGREPADNSADTVFIPGYNDFVQRLGKAKTVRIEVDIFQEGALVAEFNVDGFKPDRLK</sequence>
<keyword evidence="2" id="KW-1133">Transmembrane helix</keyword>
<evidence type="ECO:0000256" key="2">
    <source>
        <dbReference type="SAM" id="Phobius"/>
    </source>
</evidence>
<dbReference type="EMBL" id="SPUH01000001">
    <property type="protein sequence ID" value="TKS54544.1"/>
    <property type="molecule type" value="Genomic_DNA"/>
</dbReference>
<organism evidence="4 5">
    <name type="scientific">Luteimonas yindakuii</name>
    <dbReference type="NCBI Taxonomy" id="2565782"/>
    <lineage>
        <taxon>Bacteria</taxon>
        <taxon>Pseudomonadati</taxon>
        <taxon>Pseudomonadota</taxon>
        <taxon>Gammaproteobacteria</taxon>
        <taxon>Lysobacterales</taxon>
        <taxon>Lysobacteraceae</taxon>
        <taxon>Luteimonas</taxon>
    </lineage>
</organism>
<evidence type="ECO:0000259" key="3">
    <source>
        <dbReference type="Pfam" id="PF13248"/>
    </source>
</evidence>
<evidence type="ECO:0000313" key="5">
    <source>
        <dbReference type="Proteomes" id="UP000298681"/>
    </source>
</evidence>
<protein>
    <submittedName>
        <fullName evidence="4">Zinc ribbon domain-containing protein</fullName>
    </submittedName>
</protein>
<evidence type="ECO:0000313" key="4">
    <source>
        <dbReference type="EMBL" id="TKS54544.1"/>
    </source>
</evidence>
<evidence type="ECO:0000256" key="1">
    <source>
        <dbReference type="SAM" id="MobiDB-lite"/>
    </source>
</evidence>
<feature type="compositionally biased region" description="Polar residues" evidence="1">
    <location>
        <begin position="139"/>
        <end position="152"/>
    </location>
</feature>
<dbReference type="InterPro" id="IPR059113">
    <property type="entry name" value="Znf_ribbon"/>
</dbReference>
<keyword evidence="2" id="KW-0472">Membrane</keyword>
<reference evidence="4 5" key="1">
    <citation type="submission" date="2019-01" db="EMBL/GenBank/DDBJ databases">
        <authorList>
            <person name="Zhang S."/>
        </authorList>
    </citation>
    <scope>NUCLEOTIDE SEQUENCE [LARGE SCALE GENOMIC DNA]</scope>
    <source>
        <strain evidence="4 5">1626</strain>
    </source>
</reference>
<proteinExistence type="predicted"/>
<dbReference type="Proteomes" id="UP000298681">
    <property type="component" value="Unassembled WGS sequence"/>
</dbReference>
<feature type="region of interest" description="Disordered" evidence="1">
    <location>
        <begin position="83"/>
        <end position="109"/>
    </location>
</feature>
<keyword evidence="2" id="KW-0812">Transmembrane</keyword>
<gene>
    <name evidence="4" type="ORF">E4582_07105</name>
</gene>
<name>A0A4Z1R4H0_9GAMM</name>
<dbReference type="Pfam" id="PF13248">
    <property type="entry name" value="Zn_ribbon_3"/>
    <property type="match status" value="1"/>
</dbReference>
<keyword evidence="5" id="KW-1185">Reference proteome</keyword>